<keyword evidence="5" id="KW-0804">Transcription</keyword>
<keyword evidence="3" id="KW-0805">Transcription regulation</keyword>
<feature type="compositionally biased region" description="Low complexity" evidence="7">
    <location>
        <begin position="99"/>
        <end position="125"/>
    </location>
</feature>
<keyword evidence="11" id="KW-1185">Reference proteome</keyword>
<protein>
    <recommendedName>
        <fullName evidence="9">BZIP domain-containing protein</fullName>
    </recommendedName>
</protein>
<evidence type="ECO:0000313" key="11">
    <source>
        <dbReference type="Proteomes" id="UP001489004"/>
    </source>
</evidence>
<feature type="region of interest" description="Disordered" evidence="7">
    <location>
        <begin position="52"/>
        <end position="79"/>
    </location>
</feature>
<dbReference type="GO" id="GO:0005634">
    <property type="term" value="C:nucleus"/>
    <property type="evidence" value="ECO:0007669"/>
    <property type="project" value="UniProtKB-SubCell"/>
</dbReference>
<accession>A0AAW1PAC9</accession>
<reference evidence="10 11" key="1">
    <citation type="journal article" date="2024" name="Nat. Commun.">
        <title>Phylogenomics reveals the evolutionary origins of lichenization in chlorophyte algae.</title>
        <authorList>
            <person name="Puginier C."/>
            <person name="Libourel C."/>
            <person name="Otte J."/>
            <person name="Skaloud P."/>
            <person name="Haon M."/>
            <person name="Grisel S."/>
            <person name="Petersen M."/>
            <person name="Berrin J.G."/>
            <person name="Delaux P.M."/>
            <person name="Dal Grande F."/>
            <person name="Keller J."/>
        </authorList>
    </citation>
    <scope>NUCLEOTIDE SEQUENCE [LARGE SCALE GENOMIC DNA]</scope>
    <source>
        <strain evidence="10 11">SAG 2043</strain>
    </source>
</reference>
<keyword evidence="4" id="KW-0238">DNA-binding</keyword>
<feature type="region of interest" description="Disordered" evidence="7">
    <location>
        <begin position="93"/>
        <end position="213"/>
    </location>
</feature>
<keyword evidence="6" id="KW-0539">Nucleus</keyword>
<comment type="subcellular location">
    <subcellularLocation>
        <location evidence="1">Nucleus</location>
    </subcellularLocation>
</comment>
<dbReference type="InterPro" id="IPR004827">
    <property type="entry name" value="bZIP"/>
</dbReference>
<dbReference type="EMBL" id="JALJOR010000013">
    <property type="protein sequence ID" value="KAK9806730.1"/>
    <property type="molecule type" value="Genomic_DNA"/>
</dbReference>
<name>A0AAW1PAC9_9CHLO</name>
<keyword evidence="8" id="KW-1133">Transmembrane helix</keyword>
<comment type="caution">
    <text evidence="10">The sequence shown here is derived from an EMBL/GenBank/DDBJ whole genome shotgun (WGS) entry which is preliminary data.</text>
</comment>
<sequence length="336" mass="35364">MCGGFTKSSDQEIALSLGLLTTPVNSEELRALPDADFFRVYGALAARKHGLEDGVTEGPGKQEASLGAGSVAARTSGPHPTVAKRLAITLTRTQGTTKAAPGRAAAQSASPPAGGAGGATFRAPALGRQGLRRMASAPRSGSAGPSNSAASLTSSNEAAEQSDGSDEQTRTPSRAKRKAADPVNLDDITDPAERRKQRRLAKNRATAALSRERKRAQFNQLQARLKEMEDETARLTYALSSRDAEVVRLREQLLASSARGARSTSGEEFAAFATESAELEALPLAAMLLTLALFISLQAFIAPAGLLWRKFTSCSKALRRAHPRAASRPMLCSLPG</sequence>
<dbReference type="GO" id="GO:0003700">
    <property type="term" value="F:DNA-binding transcription factor activity"/>
    <property type="evidence" value="ECO:0007669"/>
    <property type="project" value="InterPro"/>
</dbReference>
<organism evidence="10 11">
    <name type="scientific">[Myrmecia] bisecta</name>
    <dbReference type="NCBI Taxonomy" id="41462"/>
    <lineage>
        <taxon>Eukaryota</taxon>
        <taxon>Viridiplantae</taxon>
        <taxon>Chlorophyta</taxon>
        <taxon>core chlorophytes</taxon>
        <taxon>Trebouxiophyceae</taxon>
        <taxon>Trebouxiales</taxon>
        <taxon>Trebouxiaceae</taxon>
        <taxon>Myrmecia</taxon>
    </lineage>
</organism>
<dbReference type="Proteomes" id="UP001489004">
    <property type="component" value="Unassembled WGS sequence"/>
</dbReference>
<dbReference type="SUPFAM" id="SSF57959">
    <property type="entry name" value="Leucine zipper domain"/>
    <property type="match status" value="1"/>
</dbReference>
<evidence type="ECO:0000256" key="2">
    <source>
        <dbReference type="ARBA" id="ARBA00007163"/>
    </source>
</evidence>
<feature type="domain" description="BZIP" evidence="9">
    <location>
        <begin position="193"/>
        <end position="256"/>
    </location>
</feature>
<keyword evidence="8" id="KW-0812">Transmembrane</keyword>
<feature type="compositionally biased region" description="Low complexity" evidence="7">
    <location>
        <begin position="135"/>
        <end position="151"/>
    </location>
</feature>
<dbReference type="GO" id="GO:0003677">
    <property type="term" value="F:DNA binding"/>
    <property type="evidence" value="ECO:0007669"/>
    <property type="project" value="UniProtKB-KW"/>
</dbReference>
<comment type="similarity">
    <text evidence="2">Belongs to the bZIP family.</text>
</comment>
<dbReference type="CDD" id="cd14812">
    <property type="entry name" value="bZIP_u3"/>
    <property type="match status" value="1"/>
</dbReference>
<evidence type="ECO:0000259" key="9">
    <source>
        <dbReference type="PROSITE" id="PS50217"/>
    </source>
</evidence>
<proteinExistence type="inferred from homology"/>
<evidence type="ECO:0000313" key="10">
    <source>
        <dbReference type="EMBL" id="KAK9806730.1"/>
    </source>
</evidence>
<evidence type="ECO:0000256" key="1">
    <source>
        <dbReference type="ARBA" id="ARBA00004123"/>
    </source>
</evidence>
<evidence type="ECO:0000256" key="5">
    <source>
        <dbReference type="ARBA" id="ARBA00023163"/>
    </source>
</evidence>
<dbReference type="InterPro" id="IPR046347">
    <property type="entry name" value="bZIP_sf"/>
</dbReference>
<evidence type="ECO:0000256" key="3">
    <source>
        <dbReference type="ARBA" id="ARBA00023015"/>
    </source>
</evidence>
<evidence type="ECO:0000256" key="4">
    <source>
        <dbReference type="ARBA" id="ARBA00023125"/>
    </source>
</evidence>
<dbReference type="AlphaFoldDB" id="A0AAW1PAC9"/>
<dbReference type="PANTHER" id="PTHR47416">
    <property type="entry name" value="BASIC-LEUCINE ZIPPER TRANSCRIPTION FACTOR F-RELATED"/>
    <property type="match status" value="1"/>
</dbReference>
<dbReference type="PANTHER" id="PTHR47416:SF8">
    <property type="entry name" value="BASIC-LEUCINE ZIPPER TRANSCRIPTION FACTOR E-RELATED"/>
    <property type="match status" value="1"/>
</dbReference>
<feature type="transmembrane region" description="Helical" evidence="8">
    <location>
        <begin position="284"/>
        <end position="308"/>
    </location>
</feature>
<dbReference type="Gene3D" id="1.20.5.170">
    <property type="match status" value="1"/>
</dbReference>
<dbReference type="PROSITE" id="PS50217">
    <property type="entry name" value="BZIP"/>
    <property type="match status" value="1"/>
</dbReference>
<evidence type="ECO:0000256" key="6">
    <source>
        <dbReference type="ARBA" id="ARBA00023242"/>
    </source>
</evidence>
<evidence type="ECO:0000256" key="8">
    <source>
        <dbReference type="SAM" id="Phobius"/>
    </source>
</evidence>
<gene>
    <name evidence="10" type="ORF">WJX72_000804</name>
</gene>
<evidence type="ECO:0000256" key="7">
    <source>
        <dbReference type="SAM" id="MobiDB-lite"/>
    </source>
</evidence>
<dbReference type="SMART" id="SM00338">
    <property type="entry name" value="BRLZ"/>
    <property type="match status" value="1"/>
</dbReference>
<keyword evidence="8" id="KW-0472">Membrane</keyword>